<dbReference type="InterPro" id="IPR005182">
    <property type="entry name" value="YdbS-like_PH"/>
</dbReference>
<gene>
    <name evidence="2" type="ORF">FGL95_17655</name>
</gene>
<sequence length="132" mass="15450">MTVVGFPFVFLPLYFRYRTLRYEFDGEGMSVKWGILFRREINLSYRRIQDIHLTRNVLQRWMGLATIEIQNASGGTQAATKIDGVIQAEALRDFLYSRMRGAHADEESHRGADGDEVLVLLREIRDEMRRRP</sequence>
<feature type="domain" description="YdbS-like PH" evidence="1">
    <location>
        <begin position="17"/>
        <end position="95"/>
    </location>
</feature>
<reference evidence="2 3" key="1">
    <citation type="submission" date="2019-05" db="EMBL/GenBank/DDBJ databases">
        <authorList>
            <person name="Lee S.D."/>
        </authorList>
    </citation>
    <scope>NUCLEOTIDE SEQUENCE [LARGE SCALE GENOMIC DNA]</scope>
    <source>
        <strain evidence="2 3">YC2-7</strain>
    </source>
</reference>
<proteinExistence type="predicted"/>
<comment type="caution">
    <text evidence="2">The sequence shown here is derived from an EMBL/GenBank/DDBJ whole genome shotgun (WGS) entry which is preliminary data.</text>
</comment>
<keyword evidence="3" id="KW-1185">Reference proteome</keyword>
<organism evidence="2 3">
    <name type="scientific">Antrihabitans stalactiti</name>
    <dbReference type="NCBI Taxonomy" id="2584121"/>
    <lineage>
        <taxon>Bacteria</taxon>
        <taxon>Bacillati</taxon>
        <taxon>Actinomycetota</taxon>
        <taxon>Actinomycetes</taxon>
        <taxon>Mycobacteriales</taxon>
        <taxon>Nocardiaceae</taxon>
        <taxon>Antrihabitans</taxon>
    </lineage>
</organism>
<evidence type="ECO:0000313" key="3">
    <source>
        <dbReference type="Proteomes" id="UP000535543"/>
    </source>
</evidence>
<evidence type="ECO:0000259" key="1">
    <source>
        <dbReference type="Pfam" id="PF03703"/>
    </source>
</evidence>
<name>A0A848KGG5_9NOCA</name>
<dbReference type="AlphaFoldDB" id="A0A848KGG5"/>
<dbReference type="EMBL" id="VCQU01000006">
    <property type="protein sequence ID" value="NMN96866.1"/>
    <property type="molecule type" value="Genomic_DNA"/>
</dbReference>
<reference evidence="2 3" key="2">
    <citation type="submission" date="2020-06" db="EMBL/GenBank/DDBJ databases">
        <title>Antribacter stalactiti gen. nov., sp. nov., a new member of the family Nacardiaceae isolated from a cave.</title>
        <authorList>
            <person name="Kim I.S."/>
        </authorList>
    </citation>
    <scope>NUCLEOTIDE SEQUENCE [LARGE SCALE GENOMIC DNA]</scope>
    <source>
        <strain evidence="2 3">YC2-7</strain>
    </source>
</reference>
<evidence type="ECO:0000313" key="2">
    <source>
        <dbReference type="EMBL" id="NMN96866.1"/>
    </source>
</evidence>
<protein>
    <submittedName>
        <fullName evidence="2">PH domain-containing protein</fullName>
    </submittedName>
</protein>
<accession>A0A848KGG5</accession>
<dbReference type="Pfam" id="PF03703">
    <property type="entry name" value="bPH_2"/>
    <property type="match status" value="1"/>
</dbReference>
<dbReference type="Proteomes" id="UP000535543">
    <property type="component" value="Unassembled WGS sequence"/>
</dbReference>
<dbReference type="PANTHER" id="PTHR34473:SF2">
    <property type="entry name" value="UPF0699 TRANSMEMBRANE PROTEIN YDBT"/>
    <property type="match status" value="1"/>
</dbReference>
<dbReference type="PANTHER" id="PTHR34473">
    <property type="entry name" value="UPF0699 TRANSMEMBRANE PROTEIN YDBS"/>
    <property type="match status" value="1"/>
</dbReference>